<evidence type="ECO:0000256" key="1">
    <source>
        <dbReference type="ARBA" id="ARBA00004370"/>
    </source>
</evidence>
<keyword evidence="10" id="KW-1133">Transmembrane helix</keyword>
<dbReference type="GO" id="GO:0044233">
    <property type="term" value="C:mitochondria-associated endoplasmic reticulum membrane contact site"/>
    <property type="evidence" value="ECO:0007669"/>
    <property type="project" value="InterPro"/>
</dbReference>
<reference evidence="14" key="1">
    <citation type="journal article" date="2013" name="Genome Biol.">
        <title>Draft genome of the mountain pine beetle, Dendroctonus ponderosae Hopkins, a major forest pest.</title>
        <authorList>
            <person name="Keeling C.I."/>
            <person name="Yuen M.M."/>
            <person name="Liao N.Y."/>
            <person name="Docking T.R."/>
            <person name="Chan S.K."/>
            <person name="Taylor G.A."/>
            <person name="Palmquist D.L."/>
            <person name="Jackman S.D."/>
            <person name="Nguyen A."/>
            <person name="Li M."/>
            <person name="Henderson H."/>
            <person name="Janes J.K."/>
            <person name="Zhao Y."/>
            <person name="Pandoh P."/>
            <person name="Moore R."/>
            <person name="Sperling F.A."/>
            <person name="Huber D.P."/>
            <person name="Birol I."/>
            <person name="Jones S.J."/>
            <person name="Bohlmann J."/>
        </authorList>
    </citation>
    <scope>NUCLEOTIDE SEQUENCE</scope>
</reference>
<dbReference type="GO" id="GO:0006869">
    <property type="term" value="P:lipid transport"/>
    <property type="evidence" value="ECO:0007669"/>
    <property type="project" value="UniProtKB-KW"/>
</dbReference>
<dbReference type="Gene3D" id="2.30.42.10">
    <property type="match status" value="1"/>
</dbReference>
<dbReference type="GO" id="GO:1990456">
    <property type="term" value="P:mitochondrion-endoplasmic reticulum membrane tethering"/>
    <property type="evidence" value="ECO:0007669"/>
    <property type="project" value="InterPro"/>
</dbReference>
<feature type="coiled-coil region" evidence="8">
    <location>
        <begin position="848"/>
        <end position="896"/>
    </location>
</feature>
<evidence type="ECO:0000256" key="3">
    <source>
        <dbReference type="ARBA" id="ARBA00022723"/>
    </source>
</evidence>
<organism evidence="13 14">
    <name type="scientific">Dendroctonus ponderosae</name>
    <name type="common">Mountain pine beetle</name>
    <dbReference type="NCBI Taxonomy" id="77166"/>
    <lineage>
        <taxon>Eukaryota</taxon>
        <taxon>Metazoa</taxon>
        <taxon>Ecdysozoa</taxon>
        <taxon>Arthropoda</taxon>
        <taxon>Hexapoda</taxon>
        <taxon>Insecta</taxon>
        <taxon>Pterygota</taxon>
        <taxon>Neoptera</taxon>
        <taxon>Endopterygota</taxon>
        <taxon>Coleoptera</taxon>
        <taxon>Polyphaga</taxon>
        <taxon>Cucujiformia</taxon>
        <taxon>Curculionidae</taxon>
        <taxon>Scolytinae</taxon>
        <taxon>Dendroctonus</taxon>
    </lineage>
</organism>
<protein>
    <recommendedName>
        <fullName evidence="15">PDZ domain-containing protein 8</fullName>
    </recommendedName>
</protein>
<keyword evidence="4" id="KW-0862">Zinc</keyword>
<dbReference type="GO" id="GO:0051560">
    <property type="term" value="P:mitochondrial calcium ion homeostasis"/>
    <property type="evidence" value="ECO:0007669"/>
    <property type="project" value="InterPro"/>
</dbReference>
<dbReference type="CDD" id="cd21674">
    <property type="entry name" value="SMP_PDZD8"/>
    <property type="match status" value="1"/>
</dbReference>
<dbReference type="GO" id="GO:0005739">
    <property type="term" value="C:mitochondrion"/>
    <property type="evidence" value="ECO:0007669"/>
    <property type="project" value="GOC"/>
</dbReference>
<evidence type="ECO:0000256" key="10">
    <source>
        <dbReference type="SAM" id="Phobius"/>
    </source>
</evidence>
<dbReference type="InterPro" id="IPR002219">
    <property type="entry name" value="PKC_DAG/PE"/>
</dbReference>
<feature type="transmembrane region" description="Helical" evidence="10">
    <location>
        <begin position="6"/>
        <end position="29"/>
    </location>
</feature>
<evidence type="ECO:0000313" key="13">
    <source>
        <dbReference type="EnsemblMetazoa" id="XP_019767854.1"/>
    </source>
</evidence>
<evidence type="ECO:0008006" key="15">
    <source>
        <dbReference type="Google" id="ProtNLM"/>
    </source>
</evidence>
<dbReference type="GO" id="GO:0016020">
    <property type="term" value="C:membrane"/>
    <property type="evidence" value="ECO:0007669"/>
    <property type="project" value="UniProtKB-SubCell"/>
</dbReference>
<dbReference type="InterPro" id="IPR036034">
    <property type="entry name" value="PDZ_sf"/>
</dbReference>
<dbReference type="GO" id="GO:0008289">
    <property type="term" value="F:lipid binding"/>
    <property type="evidence" value="ECO:0007669"/>
    <property type="project" value="UniProtKB-KW"/>
</dbReference>
<evidence type="ECO:0000256" key="6">
    <source>
        <dbReference type="ARBA" id="ARBA00023121"/>
    </source>
</evidence>
<dbReference type="Pfam" id="PF17820">
    <property type="entry name" value="PDZ_6"/>
    <property type="match status" value="1"/>
</dbReference>
<keyword evidence="8" id="KW-0175">Coiled coil</keyword>
<dbReference type="EnsemblMetazoa" id="XM_019912295.1">
    <property type="protein sequence ID" value="XP_019767854.1"/>
    <property type="gene ID" value="LOC109542858"/>
</dbReference>
<evidence type="ECO:0000256" key="2">
    <source>
        <dbReference type="ARBA" id="ARBA00022448"/>
    </source>
</evidence>
<reference evidence="13" key="2">
    <citation type="submission" date="2024-08" db="UniProtKB">
        <authorList>
            <consortium name="EnsemblMetazoa"/>
        </authorList>
    </citation>
    <scope>IDENTIFICATION</scope>
</reference>
<dbReference type="AlphaFoldDB" id="A0AAR5Q3N2"/>
<evidence type="ECO:0000256" key="4">
    <source>
        <dbReference type="ARBA" id="ARBA00022833"/>
    </source>
</evidence>
<dbReference type="RefSeq" id="XP_019767854.1">
    <property type="nucleotide sequence ID" value="XM_019912295.2"/>
</dbReference>
<dbReference type="InterPro" id="IPR041489">
    <property type="entry name" value="PDZ_6"/>
</dbReference>
<dbReference type="InterPro" id="IPR001478">
    <property type="entry name" value="PDZ"/>
</dbReference>
<dbReference type="SMART" id="SM00109">
    <property type="entry name" value="C1"/>
    <property type="match status" value="1"/>
</dbReference>
<dbReference type="PROSITE" id="PS50081">
    <property type="entry name" value="ZF_DAG_PE_2"/>
    <property type="match status" value="1"/>
</dbReference>
<dbReference type="PROSITE" id="PS00479">
    <property type="entry name" value="ZF_DAG_PE_1"/>
    <property type="match status" value="1"/>
</dbReference>
<dbReference type="PANTHER" id="PTHR21519:SF1">
    <property type="entry name" value="PDZ DOMAIN-CONTAINING PROTEIN 8"/>
    <property type="match status" value="1"/>
</dbReference>
<dbReference type="InterPro" id="IPR039275">
    <property type="entry name" value="PDZD8"/>
</dbReference>
<evidence type="ECO:0000256" key="8">
    <source>
        <dbReference type="SAM" id="Coils"/>
    </source>
</evidence>
<dbReference type="InterPro" id="IPR046349">
    <property type="entry name" value="C1-like_sf"/>
</dbReference>
<dbReference type="InterPro" id="IPR031468">
    <property type="entry name" value="SMP_LBD"/>
</dbReference>
<dbReference type="Gene3D" id="3.30.60.20">
    <property type="match status" value="1"/>
</dbReference>
<dbReference type="Pfam" id="PF26547">
    <property type="entry name" value="PDZD8_N"/>
    <property type="match status" value="1"/>
</dbReference>
<evidence type="ECO:0000259" key="11">
    <source>
        <dbReference type="PROSITE" id="PS50081"/>
    </source>
</evidence>
<dbReference type="PANTHER" id="PTHR21519">
    <property type="entry name" value="PDZ DOMAIN-CONTAINING PROTEIN 8"/>
    <property type="match status" value="1"/>
</dbReference>
<evidence type="ECO:0000256" key="5">
    <source>
        <dbReference type="ARBA" id="ARBA00023055"/>
    </source>
</evidence>
<accession>A0AAR5Q3N2</accession>
<evidence type="ECO:0000313" key="14">
    <source>
        <dbReference type="Proteomes" id="UP000019118"/>
    </source>
</evidence>
<feature type="domain" description="Phorbol-ester/DAG-type" evidence="11">
    <location>
        <begin position="669"/>
        <end position="719"/>
    </location>
</feature>
<sequence length="928" mass="104385">MDIFAIFFVALISLIAGIIVTLCIQYYIFYVYLKKSPLSSGTTPKKSFEYYLPDAIKHQLGAGDMSDKSKGGLAISLIMQFLFHELRHSEAIKRWLYKKLTMEFDELLTKTTMGKCFDSISIKDMDLGSQFPDIKDISVESVKLDEKEEHIEVLNLGLNVDYSGNFLLCIDAKMKFSKTAYLSIKVKKICGFARLQFSRQPYTHWSFSFYTEPVLELAVESHFQGRQLQSNITNLIVNQIKKAIKRKHTLPNYKIRYKPFFVKTDPSQLDIDDSENALQGTLEMNVSEVSRLSLPDNAQNIYLTIAIDAIPWICLCQKNEAMVMTLEITMTKLKQTQLGVIFRQEAGSVVVDSVTSNSCAYHAGLRAADVVVSVENKLVTTVPQVAKYMKSVSGTNVTLRVERAVENYITKWKLNDEKEPPITIASEVKCEDSETELTQQEQESFVIIENIKKEERKARAQKIIPSNENMAKLAQTISSFSLRKRKSGGASPNTPQRSRVPPAKKNSTSDLPEIVRTEVDSLECEHIFSAIEIFKGKELRLDNVLPFDDDFRFIIKEGAKYINVNAWATFNDSPDVLLGYLNIPLNYVASECSSSVLGHHSRRYSFLPPGVTSTATVHPLRAHSGFEHVFCFGDALLTFAWSPIENPESRRKTSTAVDNKTDVSGIRNKHDFVRTQFHGTTHCDFCSKKIWLKDAVQCRQCGMCCHKKCVAKCQTSSSCSADSSALPKTVDAPLIDAVLQPDGCFDDAEGMESNLKRVNSVTNLSIPGSPSFSSRSLPPSPQRTPIRKQSLICVNPFSLCPIALEEVQKTPQDSCEIISRLLDQVISSPPDENLMDNAKESGQKMYVHLEIEEKREKINLMMAELKKTLDLTTTEHMELTKKMNLEESEVEKAKLAFLVGQADAKVHALSVLMLHYCSGLQYSHEKIL</sequence>
<dbReference type="Proteomes" id="UP000019118">
    <property type="component" value="Unassembled WGS sequence"/>
</dbReference>
<name>A0AAR5Q3N2_DENPD</name>
<keyword evidence="7 10" id="KW-0472">Membrane</keyword>
<keyword evidence="14" id="KW-1185">Reference proteome</keyword>
<evidence type="ECO:0000256" key="7">
    <source>
        <dbReference type="ARBA" id="ARBA00023136"/>
    </source>
</evidence>
<keyword evidence="5" id="KW-0445">Lipid transport</keyword>
<dbReference type="SUPFAM" id="SSF57889">
    <property type="entry name" value="Cysteine-rich domain"/>
    <property type="match status" value="1"/>
</dbReference>
<keyword evidence="2" id="KW-0813">Transport</keyword>
<keyword evidence="10" id="KW-0812">Transmembrane</keyword>
<feature type="region of interest" description="Disordered" evidence="9">
    <location>
        <begin position="482"/>
        <end position="512"/>
    </location>
</feature>
<dbReference type="GO" id="GO:0046872">
    <property type="term" value="F:metal ion binding"/>
    <property type="evidence" value="ECO:0007669"/>
    <property type="project" value="UniProtKB-KW"/>
</dbReference>
<evidence type="ECO:0000259" key="12">
    <source>
        <dbReference type="PROSITE" id="PS51847"/>
    </source>
</evidence>
<dbReference type="CTD" id="118987"/>
<keyword evidence="6" id="KW-0446">Lipid-binding</keyword>
<dbReference type="GeneID" id="109542858"/>
<dbReference type="Pfam" id="PF00130">
    <property type="entry name" value="C1_1"/>
    <property type="match status" value="1"/>
</dbReference>
<dbReference type="PROSITE" id="PS51847">
    <property type="entry name" value="SMP"/>
    <property type="match status" value="1"/>
</dbReference>
<dbReference type="SMART" id="SM00228">
    <property type="entry name" value="PDZ"/>
    <property type="match status" value="1"/>
</dbReference>
<keyword evidence="3" id="KW-0479">Metal-binding</keyword>
<comment type="subcellular location">
    <subcellularLocation>
        <location evidence="1">Membrane</location>
    </subcellularLocation>
</comment>
<dbReference type="CDD" id="cd20825">
    <property type="entry name" value="C1_PDZD8"/>
    <property type="match status" value="1"/>
</dbReference>
<dbReference type="SUPFAM" id="SSF50156">
    <property type="entry name" value="PDZ domain-like"/>
    <property type="match status" value="1"/>
</dbReference>
<feature type="domain" description="SMP-LTD" evidence="12">
    <location>
        <begin position="73"/>
        <end position="259"/>
    </location>
</feature>
<proteinExistence type="predicted"/>
<dbReference type="InterPro" id="IPR058801">
    <property type="entry name" value="PDZD8_N"/>
</dbReference>
<evidence type="ECO:0000256" key="9">
    <source>
        <dbReference type="SAM" id="MobiDB-lite"/>
    </source>
</evidence>